<dbReference type="PANTHER" id="PTHR24343:SF558">
    <property type="entry name" value="PROTEIN KINASE DOMAIN-CONTAINING PROTEIN"/>
    <property type="match status" value="1"/>
</dbReference>
<evidence type="ECO:0000313" key="12">
    <source>
        <dbReference type="Proteomes" id="UP001150266"/>
    </source>
</evidence>
<accession>A0A9W9A6F6</accession>
<feature type="compositionally biased region" description="Pro residues" evidence="9">
    <location>
        <begin position="175"/>
        <end position="185"/>
    </location>
</feature>
<sequence>MLLRKPTRAGGSPTPSSTRLFSELDGLSSVPPPPPPVPVSPQSKTHAFFSSPFSTTPSSPVLPSKRSLMDERNGSASVVSRYAERATPPRSLTADFFSTNTSLVPPPESSPVARRNFLNLELNGDNSNPVTLTGAFASTPTPTEPRDDFDFIRDNPPLSPETRHHSSTWTELPSEPTPKPPPKPPSLVFNHGRDQSRFPCGGLETLPSSSTITALGSEPDAEVLSTSPSFSHLPLLGLTAAQGLSAYPSRPTSSHSLHSAVSQVSQELSASVTHSSAEMDVGESILHPAGEEELASGMIIRSFLPSRSDSKDSSGVLKPLSVSTASSNSSTYSNNTASISVTLRLSRALGQGTFSSVWLAEDLSPTSLMLRSKKSLKDLKKKSTLDLRKADLESSGRGSRPMESDSTESERKNGKIKSSLTTTSSLMRRLRGGVSGTRPGGASASSAKRSTDDSVHVSVTMGRQGTLMPSPAMPSTSTLPTSSTACNGPPLDLPLSLIPGHPSSSTSPPPVSSRTLGLGLPIERDRLPSSSSARSVYLEFTDEPSGARSPPLQSPPMSPNSYTDRLSMIGLDVPHRNFQDSSISRASSISWKSSASSDEGHDGGTEDDGVRRNSSTRSNFSTRSHQNGSQRNATSRRSSTRSSVRRDQSKLRSRLVAVKLTSRGVIEERERLPGQLMSRQEKREEEERARERDRTRVSFVREVEVMKHISHPNITPLLSHLTTRTHHVLVLPYLPGGDLLGLVNDENIWNNLGERALRRIFSELCKAVGWLHGVGLVHRDIKLENILLTVSLDPHSLEVPSSGSTVNGLMLTEGGTTISPTSYSFPASSKSMPASPTSDSYNSSMSPPPTSNIQPALPTPPQPLIKLTDFGLSRFIDPANPLLTTRCGSEAYAAPELVVSGGRAGVASSAKSPWFMEDGAAGYAHENDSESENAGGYDARETDAWACGVVLYALVARRLPFGEGPGETLGVGKITGEGGGARGFNPMERRQWLMKIARGEWHWPETDSKYMTSSELRGLGLSHSIGAKRAVGRLLVRDPSRRARVKDLWNDDWLHNFGTDGGFSDSSIDGLSSGTDSYSPFMHNISSIPSLREVAAVSSRLSAGVPNSFSPTSSALPHQDGRPLVPDNYSTADDEEEFDNDRRENQENVTDDDDDAGSPTADEEDELEDEEEDGEGWLVDKDSINHIARSEVPR</sequence>
<feature type="region of interest" description="Disordered" evidence="9">
    <location>
        <begin position="1"/>
        <end position="110"/>
    </location>
</feature>
<feature type="region of interest" description="Disordered" evidence="9">
    <location>
        <begin position="129"/>
        <end position="205"/>
    </location>
</feature>
<dbReference type="PANTHER" id="PTHR24343">
    <property type="entry name" value="SERINE/THREONINE KINASE"/>
    <property type="match status" value="1"/>
</dbReference>
<proteinExistence type="predicted"/>
<comment type="catalytic activity">
    <reaction evidence="8">
        <text>L-seryl-[protein] + ATP = O-phospho-L-seryl-[protein] + ADP + H(+)</text>
        <dbReference type="Rhea" id="RHEA:17989"/>
        <dbReference type="Rhea" id="RHEA-COMP:9863"/>
        <dbReference type="Rhea" id="RHEA-COMP:11604"/>
        <dbReference type="ChEBI" id="CHEBI:15378"/>
        <dbReference type="ChEBI" id="CHEBI:29999"/>
        <dbReference type="ChEBI" id="CHEBI:30616"/>
        <dbReference type="ChEBI" id="CHEBI:83421"/>
        <dbReference type="ChEBI" id="CHEBI:456216"/>
        <dbReference type="EC" id="2.7.11.1"/>
    </reaction>
</comment>
<dbReference type="OrthoDB" id="289250at2759"/>
<dbReference type="InterPro" id="IPR008271">
    <property type="entry name" value="Ser/Thr_kinase_AS"/>
</dbReference>
<evidence type="ECO:0000256" key="5">
    <source>
        <dbReference type="ARBA" id="ARBA00022777"/>
    </source>
</evidence>
<evidence type="ECO:0000256" key="3">
    <source>
        <dbReference type="ARBA" id="ARBA00022679"/>
    </source>
</evidence>
<feature type="domain" description="Protein kinase" evidence="10">
    <location>
        <begin position="630"/>
        <end position="1054"/>
    </location>
</feature>
<comment type="caution">
    <text evidence="11">The sequence shown here is derived from an EMBL/GenBank/DDBJ whole genome shotgun (WGS) entry which is preliminary data.</text>
</comment>
<reference evidence="11" key="1">
    <citation type="submission" date="2022-08" db="EMBL/GenBank/DDBJ databases">
        <title>A Global Phylogenomic Analysis of the Shiitake Genus Lentinula.</title>
        <authorList>
            <consortium name="DOE Joint Genome Institute"/>
            <person name="Sierra-Patev S."/>
            <person name="Min B."/>
            <person name="Naranjo-Ortiz M."/>
            <person name="Looney B."/>
            <person name="Konkel Z."/>
            <person name="Slot J.C."/>
            <person name="Sakamoto Y."/>
            <person name="Steenwyk J.L."/>
            <person name="Rokas A."/>
            <person name="Carro J."/>
            <person name="Camarero S."/>
            <person name="Ferreira P."/>
            <person name="Molpeceres G."/>
            <person name="Ruiz-Duenas F.J."/>
            <person name="Serrano A."/>
            <person name="Henrissat B."/>
            <person name="Drula E."/>
            <person name="Hughes K.W."/>
            <person name="Mata J.L."/>
            <person name="Ishikawa N.K."/>
            <person name="Vargas-Isla R."/>
            <person name="Ushijima S."/>
            <person name="Smith C.A."/>
            <person name="Ahrendt S."/>
            <person name="Andreopoulos W."/>
            <person name="He G."/>
            <person name="Labutti K."/>
            <person name="Lipzen A."/>
            <person name="Ng V."/>
            <person name="Riley R."/>
            <person name="Sandor L."/>
            <person name="Barry K."/>
            <person name="Martinez A.T."/>
            <person name="Xiao Y."/>
            <person name="Gibbons J.G."/>
            <person name="Terashima K."/>
            <person name="Grigoriev I.V."/>
            <person name="Hibbett D.S."/>
        </authorList>
    </citation>
    <scope>NUCLEOTIDE SEQUENCE</scope>
    <source>
        <strain evidence="11">JLM2183</strain>
    </source>
</reference>
<dbReference type="SUPFAM" id="SSF56112">
    <property type="entry name" value="Protein kinase-like (PK-like)"/>
    <property type="match status" value="1"/>
</dbReference>
<keyword evidence="6" id="KW-0067">ATP-binding</keyword>
<feature type="compositionally biased region" description="Low complexity" evidence="9">
    <location>
        <begin position="418"/>
        <end position="427"/>
    </location>
</feature>
<feature type="compositionally biased region" description="Low complexity" evidence="9">
    <location>
        <begin position="612"/>
        <end position="624"/>
    </location>
</feature>
<evidence type="ECO:0000259" key="10">
    <source>
        <dbReference type="PROSITE" id="PS50011"/>
    </source>
</evidence>
<dbReference type="InterPro" id="IPR011009">
    <property type="entry name" value="Kinase-like_dom_sf"/>
</dbReference>
<feature type="region of interest" description="Disordered" evidence="9">
    <location>
        <begin position="388"/>
        <end position="565"/>
    </location>
</feature>
<feature type="compositionally biased region" description="Polar residues" evidence="9">
    <location>
        <begin position="822"/>
        <end position="845"/>
    </location>
</feature>
<feature type="region of interest" description="Disordered" evidence="9">
    <location>
        <begin position="307"/>
        <end position="333"/>
    </location>
</feature>
<feature type="compositionally biased region" description="Basic and acidic residues" evidence="9">
    <location>
        <begin position="144"/>
        <end position="153"/>
    </location>
</feature>
<keyword evidence="3" id="KW-0808">Transferase</keyword>
<dbReference type="GO" id="GO:0030003">
    <property type="term" value="P:intracellular monoatomic cation homeostasis"/>
    <property type="evidence" value="ECO:0007669"/>
    <property type="project" value="TreeGrafter"/>
</dbReference>
<dbReference type="AlphaFoldDB" id="A0A9W9A6F6"/>
<feature type="compositionally biased region" description="Basic and acidic residues" evidence="9">
    <location>
        <begin position="598"/>
        <end position="611"/>
    </location>
</feature>
<evidence type="ECO:0000256" key="9">
    <source>
        <dbReference type="SAM" id="MobiDB-lite"/>
    </source>
</evidence>
<dbReference type="Gene3D" id="3.30.200.20">
    <property type="entry name" value="Phosphorylase Kinase, domain 1"/>
    <property type="match status" value="1"/>
</dbReference>
<evidence type="ECO:0000313" key="11">
    <source>
        <dbReference type="EMBL" id="KAJ4475607.1"/>
    </source>
</evidence>
<feature type="compositionally biased region" description="Basic and acidic residues" evidence="9">
    <location>
        <begin position="388"/>
        <end position="413"/>
    </location>
</feature>
<name>A0A9W9A6F6_9AGAR</name>
<feature type="compositionally biased region" description="Acidic residues" evidence="9">
    <location>
        <begin position="1149"/>
        <end position="1175"/>
    </location>
</feature>
<dbReference type="PROSITE" id="PS00108">
    <property type="entry name" value="PROTEIN_KINASE_ST"/>
    <property type="match status" value="1"/>
</dbReference>
<feature type="compositionally biased region" description="Basic and acidic residues" evidence="9">
    <location>
        <begin position="1178"/>
        <end position="1194"/>
    </location>
</feature>
<dbReference type="Gene3D" id="1.10.510.10">
    <property type="entry name" value="Transferase(Phosphotransferase) domain 1"/>
    <property type="match status" value="1"/>
</dbReference>
<keyword evidence="5" id="KW-0418">Kinase</keyword>
<dbReference type="Pfam" id="PF00069">
    <property type="entry name" value="Pkinase"/>
    <property type="match status" value="1"/>
</dbReference>
<dbReference type="PROSITE" id="PS50011">
    <property type="entry name" value="PROTEIN_KINASE_DOM"/>
    <property type="match status" value="1"/>
</dbReference>
<feature type="compositionally biased region" description="Low complexity" evidence="9">
    <location>
        <begin position="466"/>
        <end position="485"/>
    </location>
</feature>
<keyword evidence="12" id="KW-1185">Reference proteome</keyword>
<protein>
    <recommendedName>
        <fullName evidence="1">non-specific serine/threonine protein kinase</fullName>
        <ecNumber evidence="1">2.7.11.1</ecNumber>
    </recommendedName>
</protein>
<dbReference type="Proteomes" id="UP001150266">
    <property type="component" value="Unassembled WGS sequence"/>
</dbReference>
<dbReference type="EMBL" id="JAOTPV010000014">
    <property type="protein sequence ID" value="KAJ4475607.1"/>
    <property type="molecule type" value="Genomic_DNA"/>
</dbReference>
<feature type="region of interest" description="Disordered" evidence="9">
    <location>
        <begin position="822"/>
        <end position="859"/>
    </location>
</feature>
<evidence type="ECO:0000256" key="6">
    <source>
        <dbReference type="ARBA" id="ARBA00022840"/>
    </source>
</evidence>
<dbReference type="GO" id="GO:0004674">
    <property type="term" value="F:protein serine/threonine kinase activity"/>
    <property type="evidence" value="ECO:0007669"/>
    <property type="project" value="UniProtKB-KW"/>
</dbReference>
<feature type="compositionally biased region" description="Low complexity" evidence="9">
    <location>
        <begin position="582"/>
        <end position="597"/>
    </location>
</feature>
<feature type="compositionally biased region" description="Low complexity" evidence="9">
    <location>
        <begin position="48"/>
        <end position="59"/>
    </location>
</feature>
<feature type="region of interest" description="Disordered" evidence="9">
    <location>
        <begin position="1103"/>
        <end position="1194"/>
    </location>
</feature>
<keyword evidence="4" id="KW-0547">Nucleotide-binding</keyword>
<organism evidence="11 12">
    <name type="scientific">Lentinula aciculospora</name>
    <dbReference type="NCBI Taxonomy" id="153920"/>
    <lineage>
        <taxon>Eukaryota</taxon>
        <taxon>Fungi</taxon>
        <taxon>Dikarya</taxon>
        <taxon>Basidiomycota</taxon>
        <taxon>Agaricomycotina</taxon>
        <taxon>Agaricomycetes</taxon>
        <taxon>Agaricomycetidae</taxon>
        <taxon>Agaricales</taxon>
        <taxon>Marasmiineae</taxon>
        <taxon>Omphalotaceae</taxon>
        <taxon>Lentinula</taxon>
    </lineage>
</organism>
<evidence type="ECO:0000256" key="7">
    <source>
        <dbReference type="ARBA" id="ARBA00047899"/>
    </source>
</evidence>
<evidence type="ECO:0000256" key="2">
    <source>
        <dbReference type="ARBA" id="ARBA00022527"/>
    </source>
</evidence>
<evidence type="ECO:0000256" key="8">
    <source>
        <dbReference type="ARBA" id="ARBA00048679"/>
    </source>
</evidence>
<dbReference type="EC" id="2.7.11.1" evidence="1"/>
<feature type="region of interest" description="Disordered" evidence="9">
    <location>
        <begin position="582"/>
        <end position="650"/>
    </location>
</feature>
<keyword evidence="2" id="KW-0723">Serine/threonine-protein kinase</keyword>
<dbReference type="GO" id="GO:0005524">
    <property type="term" value="F:ATP binding"/>
    <property type="evidence" value="ECO:0007669"/>
    <property type="project" value="UniProtKB-KW"/>
</dbReference>
<dbReference type="GO" id="GO:0005829">
    <property type="term" value="C:cytosol"/>
    <property type="evidence" value="ECO:0007669"/>
    <property type="project" value="TreeGrafter"/>
</dbReference>
<gene>
    <name evidence="11" type="ORF">J3R30DRAFT_3501128</name>
</gene>
<evidence type="ECO:0000256" key="1">
    <source>
        <dbReference type="ARBA" id="ARBA00012513"/>
    </source>
</evidence>
<feature type="compositionally biased region" description="Polar residues" evidence="9">
    <location>
        <begin position="129"/>
        <end position="141"/>
    </location>
</feature>
<dbReference type="SMART" id="SM00220">
    <property type="entry name" value="S_TKc"/>
    <property type="match status" value="1"/>
</dbReference>
<feature type="compositionally biased region" description="Pro residues" evidence="9">
    <location>
        <begin position="30"/>
        <end position="39"/>
    </location>
</feature>
<dbReference type="InterPro" id="IPR000719">
    <property type="entry name" value="Prot_kinase_dom"/>
</dbReference>
<feature type="compositionally biased region" description="Low complexity" evidence="9">
    <location>
        <begin position="321"/>
        <end position="333"/>
    </location>
</feature>
<evidence type="ECO:0000256" key="4">
    <source>
        <dbReference type="ARBA" id="ARBA00022741"/>
    </source>
</evidence>
<feature type="compositionally biased region" description="Polar residues" evidence="9">
    <location>
        <begin position="1103"/>
        <end position="1116"/>
    </location>
</feature>
<comment type="catalytic activity">
    <reaction evidence="7">
        <text>L-threonyl-[protein] + ATP = O-phospho-L-threonyl-[protein] + ADP + H(+)</text>
        <dbReference type="Rhea" id="RHEA:46608"/>
        <dbReference type="Rhea" id="RHEA-COMP:11060"/>
        <dbReference type="Rhea" id="RHEA-COMP:11605"/>
        <dbReference type="ChEBI" id="CHEBI:15378"/>
        <dbReference type="ChEBI" id="CHEBI:30013"/>
        <dbReference type="ChEBI" id="CHEBI:30616"/>
        <dbReference type="ChEBI" id="CHEBI:61977"/>
        <dbReference type="ChEBI" id="CHEBI:456216"/>
        <dbReference type="EC" id="2.7.11.1"/>
    </reaction>
</comment>